<organism evidence="2">
    <name type="scientific">uncultured Caudovirales phage</name>
    <dbReference type="NCBI Taxonomy" id="2100421"/>
    <lineage>
        <taxon>Viruses</taxon>
        <taxon>Duplodnaviria</taxon>
        <taxon>Heunggongvirae</taxon>
        <taxon>Uroviricota</taxon>
        <taxon>Caudoviricetes</taxon>
        <taxon>Peduoviridae</taxon>
        <taxon>Maltschvirus</taxon>
        <taxon>Maltschvirus maltsch</taxon>
    </lineage>
</organism>
<evidence type="ECO:0000313" key="2">
    <source>
        <dbReference type="EMBL" id="CAB4154551.1"/>
    </source>
</evidence>
<reference evidence="2" key="1">
    <citation type="submission" date="2020-04" db="EMBL/GenBank/DDBJ databases">
        <authorList>
            <person name="Chiriac C."/>
            <person name="Salcher M."/>
            <person name="Ghai R."/>
            <person name="Kavagutti S V."/>
        </authorList>
    </citation>
    <scope>NUCLEOTIDE SEQUENCE</scope>
</reference>
<feature type="compositionally biased region" description="Basic and acidic residues" evidence="1">
    <location>
        <begin position="50"/>
        <end position="71"/>
    </location>
</feature>
<feature type="region of interest" description="Disordered" evidence="1">
    <location>
        <begin position="50"/>
        <end position="83"/>
    </location>
</feature>
<proteinExistence type="predicted"/>
<sequence>MNAPERIYGWRNTQLSIARFYGGLTYQGKLYVIAPDEEGEPLVRLDVHTAKEKAKRDAEIEKKRQEKRDASDAQTDLFAGGGK</sequence>
<gene>
    <name evidence="2" type="ORF">UFOVP653_10</name>
</gene>
<evidence type="ECO:0000256" key="1">
    <source>
        <dbReference type="SAM" id="MobiDB-lite"/>
    </source>
</evidence>
<dbReference type="EMBL" id="LR796613">
    <property type="protein sequence ID" value="CAB4154551.1"/>
    <property type="molecule type" value="Genomic_DNA"/>
</dbReference>
<protein>
    <submittedName>
        <fullName evidence="2">Uncharacterized protein</fullName>
    </submittedName>
</protein>
<name>A0A6J5NAS3_9CAUD</name>
<accession>A0A6J5NAS3</accession>